<proteinExistence type="inferred from homology"/>
<feature type="transmembrane region" description="Helical" evidence="7">
    <location>
        <begin position="52"/>
        <end position="71"/>
    </location>
</feature>
<reference evidence="8 9" key="1">
    <citation type="submission" date="2020-05" db="EMBL/GenBank/DDBJ databases">
        <title>Azospirillum oleiclasticum sp. nov, a nitrogen-fixing and heavy crude oil-emulsifying bacterium isolated from the crude oil of Yumen Oilfield.</title>
        <authorList>
            <person name="Wu D."/>
            <person name="Cai M."/>
            <person name="Zhang X."/>
        </authorList>
    </citation>
    <scope>NUCLEOTIDE SEQUENCE [LARGE SCALE GENOMIC DNA]</scope>
    <source>
        <strain evidence="8 9">ROY-1-1-2</strain>
    </source>
</reference>
<dbReference type="InterPro" id="IPR002771">
    <property type="entry name" value="Multi_antbiot-R_MarC"/>
</dbReference>
<keyword evidence="4 7" id="KW-0812">Transmembrane</keyword>
<feature type="transmembrane region" description="Helical" evidence="7">
    <location>
        <begin position="16"/>
        <end position="40"/>
    </location>
</feature>
<dbReference type="NCBIfam" id="TIGR00427">
    <property type="entry name" value="NAAT family transporter"/>
    <property type="match status" value="1"/>
</dbReference>
<evidence type="ECO:0000256" key="6">
    <source>
        <dbReference type="ARBA" id="ARBA00023136"/>
    </source>
</evidence>
<evidence type="ECO:0000313" key="9">
    <source>
        <dbReference type="Proteomes" id="UP000584642"/>
    </source>
</evidence>
<dbReference type="PANTHER" id="PTHR33508:SF1">
    <property type="entry name" value="UPF0056 MEMBRANE PROTEIN YHCE"/>
    <property type="match status" value="1"/>
</dbReference>
<keyword evidence="6 7" id="KW-0472">Membrane</keyword>
<evidence type="ECO:0000256" key="5">
    <source>
        <dbReference type="ARBA" id="ARBA00022989"/>
    </source>
</evidence>
<dbReference type="Proteomes" id="UP000584642">
    <property type="component" value="Unassembled WGS sequence"/>
</dbReference>
<accession>A0ABX2TIT9</accession>
<gene>
    <name evidence="8" type="ORF">HND93_25575</name>
</gene>
<feature type="transmembrane region" description="Helical" evidence="7">
    <location>
        <begin position="194"/>
        <end position="218"/>
    </location>
</feature>
<keyword evidence="3" id="KW-1003">Cell membrane</keyword>
<feature type="transmembrane region" description="Helical" evidence="7">
    <location>
        <begin position="160"/>
        <end position="182"/>
    </location>
</feature>
<organism evidence="8 9">
    <name type="scientific">Azospirillum oleiclasticum</name>
    <dbReference type="NCBI Taxonomy" id="2735135"/>
    <lineage>
        <taxon>Bacteria</taxon>
        <taxon>Pseudomonadati</taxon>
        <taxon>Pseudomonadota</taxon>
        <taxon>Alphaproteobacteria</taxon>
        <taxon>Rhodospirillales</taxon>
        <taxon>Azospirillaceae</taxon>
        <taxon>Azospirillum</taxon>
    </lineage>
</organism>
<feature type="transmembrane region" description="Helical" evidence="7">
    <location>
        <begin position="124"/>
        <end position="148"/>
    </location>
</feature>
<dbReference type="EMBL" id="JABFDB010000024">
    <property type="protein sequence ID" value="NYZ23092.1"/>
    <property type="molecule type" value="Genomic_DNA"/>
</dbReference>
<sequence length="223" mass="23654">MRYQAWGWPWESAVDAFVSALVVFFVVVDPVGLVPLFIGLTQGFDARRKRVIGLRGAATGFAVILFFAYFGEVVLKALSITMPAFRIAGGALLFWIAFEMLFAKRAERKERAADEARTDDEAHDLAVFPLAVPLIAGPGAITSTLLLMDRYGATLAGQGVVLGAAAVVIGGSALLFLVADTVRRLLGRTVIHTVSRVLGIVLAALAAQTILSGITAVYPPGVP</sequence>
<evidence type="ECO:0000256" key="1">
    <source>
        <dbReference type="ARBA" id="ARBA00004651"/>
    </source>
</evidence>
<feature type="transmembrane region" description="Helical" evidence="7">
    <location>
        <begin position="83"/>
        <end position="103"/>
    </location>
</feature>
<evidence type="ECO:0000256" key="7">
    <source>
        <dbReference type="RuleBase" id="RU362048"/>
    </source>
</evidence>
<comment type="caution">
    <text evidence="8">The sequence shown here is derived from an EMBL/GenBank/DDBJ whole genome shotgun (WGS) entry which is preliminary data.</text>
</comment>
<evidence type="ECO:0000313" key="8">
    <source>
        <dbReference type="EMBL" id="NYZ23092.1"/>
    </source>
</evidence>
<name>A0ABX2TIT9_9PROT</name>
<comment type="subcellular location">
    <subcellularLocation>
        <location evidence="1 7">Cell membrane</location>
        <topology evidence="1 7">Multi-pass membrane protein</topology>
    </subcellularLocation>
</comment>
<evidence type="ECO:0000256" key="3">
    <source>
        <dbReference type="ARBA" id="ARBA00022475"/>
    </source>
</evidence>
<dbReference type="PANTHER" id="PTHR33508">
    <property type="entry name" value="UPF0056 MEMBRANE PROTEIN YHCE"/>
    <property type="match status" value="1"/>
</dbReference>
<keyword evidence="9" id="KW-1185">Reference proteome</keyword>
<evidence type="ECO:0000256" key="2">
    <source>
        <dbReference type="ARBA" id="ARBA00009784"/>
    </source>
</evidence>
<dbReference type="Pfam" id="PF01914">
    <property type="entry name" value="MarC"/>
    <property type="match status" value="1"/>
</dbReference>
<comment type="similarity">
    <text evidence="2 7">Belongs to the UPF0056 (MarC) family.</text>
</comment>
<keyword evidence="5 7" id="KW-1133">Transmembrane helix</keyword>
<evidence type="ECO:0000256" key="4">
    <source>
        <dbReference type="ARBA" id="ARBA00022692"/>
    </source>
</evidence>
<protein>
    <recommendedName>
        <fullName evidence="7">UPF0056 membrane protein</fullName>
    </recommendedName>
</protein>